<evidence type="ECO:0000313" key="9">
    <source>
        <dbReference type="EMBL" id="SEB99035.1"/>
    </source>
</evidence>
<accession>A0A1H4NVF8</accession>
<keyword evidence="4 8" id="KW-0812">Transmembrane</keyword>
<dbReference type="InterPro" id="IPR049829">
    <property type="entry name" value="MptA/B-like"/>
</dbReference>
<dbReference type="EMBL" id="FNSN01000003">
    <property type="protein sequence ID" value="SEB99035.1"/>
    <property type="molecule type" value="Genomic_DNA"/>
</dbReference>
<feature type="transmembrane region" description="Helical" evidence="8">
    <location>
        <begin position="25"/>
        <end position="54"/>
    </location>
</feature>
<comment type="subcellular location">
    <subcellularLocation>
        <location evidence="1">Membrane</location>
        <topology evidence="1">Multi-pass membrane protein</topology>
    </subcellularLocation>
</comment>
<feature type="transmembrane region" description="Helical" evidence="8">
    <location>
        <begin position="106"/>
        <end position="129"/>
    </location>
</feature>
<feature type="transmembrane region" description="Helical" evidence="8">
    <location>
        <begin position="200"/>
        <end position="218"/>
    </location>
</feature>
<feature type="transmembrane region" description="Helical" evidence="8">
    <location>
        <begin position="442"/>
        <end position="459"/>
    </location>
</feature>
<feature type="transmembrane region" description="Helical" evidence="8">
    <location>
        <begin position="310"/>
        <end position="331"/>
    </location>
</feature>
<keyword evidence="10" id="KW-1185">Reference proteome</keyword>
<evidence type="ECO:0000256" key="3">
    <source>
        <dbReference type="ARBA" id="ARBA00022679"/>
    </source>
</evidence>
<keyword evidence="2" id="KW-0328">Glycosyltransferase</keyword>
<dbReference type="STRING" id="156980.SAMN04489745_1784"/>
<evidence type="ECO:0000313" key="10">
    <source>
        <dbReference type="Proteomes" id="UP000182652"/>
    </source>
</evidence>
<dbReference type="Proteomes" id="UP000182652">
    <property type="component" value="Unassembled WGS sequence"/>
</dbReference>
<evidence type="ECO:0000256" key="7">
    <source>
        <dbReference type="ARBA" id="ARBA00043987"/>
    </source>
</evidence>
<dbReference type="NCBIfam" id="NF038066">
    <property type="entry name" value="MptB"/>
    <property type="match status" value="1"/>
</dbReference>
<name>A0A1H4NVF8_9MICC</name>
<sequence>MAETQDGTTVDRPARRRRLSWREPWAGSAWPAIVEGTFGSFLMFAGSVGMGWIAPASPMLRHPLVIFLRTDGQGIAASTLALSLGAMILIRSWIRLGQRLGGWGPGSLKAVVWAISLWALPLFFAVPIFSRDIYAYTGQGRLVAEGLDPYSQGISSLSNWFQLGADKAWAENRTPYGPYFLWLARAVVGITGAQPDYSVLLFRVVALIGVVLCIVYVPKLAAQHGINPGRALWLAVANPLFLISFVASAHNDVLMVGLAVAAFYFASVGKHVTALLLITGSIGVKIITVVFLPFLGLMWAGKGAGWLRKVVFWAISGLGSLAILLVSGIPYNLGLGWLFALTDPTPGYTGYAPSGFLGQQLEMIFNALGLPGGDIATGFRTLLKVGSMVIAALLILRGKHEHLVRRAGLAMASIVLLSPIIQPWYILWFVPLLAATGIRNDWQVKSLYIVVTFFVVFGAQDQLSVYSFVQLGVPVTSIAFFVALGMTVYLAFLDVHTRKALFGGRRNDGNWGVI</sequence>
<feature type="transmembrane region" description="Helical" evidence="8">
    <location>
        <begin position="375"/>
        <end position="396"/>
    </location>
</feature>
<evidence type="ECO:0000256" key="6">
    <source>
        <dbReference type="ARBA" id="ARBA00023136"/>
    </source>
</evidence>
<dbReference type="AlphaFoldDB" id="A0A1H4NVF8"/>
<evidence type="ECO:0000256" key="5">
    <source>
        <dbReference type="ARBA" id="ARBA00022989"/>
    </source>
</evidence>
<feature type="transmembrane region" description="Helical" evidence="8">
    <location>
        <begin position="471"/>
        <end position="492"/>
    </location>
</feature>
<evidence type="ECO:0000256" key="8">
    <source>
        <dbReference type="SAM" id="Phobius"/>
    </source>
</evidence>
<proteinExistence type="inferred from homology"/>
<evidence type="ECO:0000256" key="2">
    <source>
        <dbReference type="ARBA" id="ARBA00022676"/>
    </source>
</evidence>
<feature type="transmembrane region" description="Helical" evidence="8">
    <location>
        <begin position="272"/>
        <end position="298"/>
    </location>
</feature>
<keyword evidence="5 8" id="KW-1133">Transmembrane helix</keyword>
<evidence type="ECO:0008006" key="11">
    <source>
        <dbReference type="Google" id="ProtNLM"/>
    </source>
</evidence>
<keyword evidence="6 8" id="KW-0472">Membrane</keyword>
<dbReference type="GO" id="GO:0016020">
    <property type="term" value="C:membrane"/>
    <property type="evidence" value="ECO:0007669"/>
    <property type="project" value="UniProtKB-SubCell"/>
</dbReference>
<evidence type="ECO:0000256" key="1">
    <source>
        <dbReference type="ARBA" id="ARBA00004141"/>
    </source>
</evidence>
<organism evidence="9 10">
    <name type="scientific">Arthrobacter woluwensis</name>
    <dbReference type="NCBI Taxonomy" id="156980"/>
    <lineage>
        <taxon>Bacteria</taxon>
        <taxon>Bacillati</taxon>
        <taxon>Actinomycetota</taxon>
        <taxon>Actinomycetes</taxon>
        <taxon>Micrococcales</taxon>
        <taxon>Micrococcaceae</taxon>
        <taxon>Arthrobacter</taxon>
    </lineage>
</organism>
<protein>
    <recommendedName>
        <fullName evidence="11">Alpha-1,6-mannosyltransferase</fullName>
    </recommendedName>
</protein>
<feature type="transmembrane region" description="Helical" evidence="8">
    <location>
        <begin position="239"/>
        <end position="266"/>
    </location>
</feature>
<reference evidence="9 10" key="1">
    <citation type="submission" date="2016-10" db="EMBL/GenBank/DDBJ databases">
        <authorList>
            <person name="de Groot N.N."/>
        </authorList>
    </citation>
    <scope>NUCLEOTIDE SEQUENCE [LARGE SCALE GENOMIC DNA]</scope>
    <source>
        <strain evidence="9 10">DSM 10495</strain>
    </source>
</reference>
<feature type="transmembrane region" description="Helical" evidence="8">
    <location>
        <begin position="74"/>
        <end position="94"/>
    </location>
</feature>
<dbReference type="Pfam" id="PF26314">
    <property type="entry name" value="MptA_B_family"/>
    <property type="match status" value="1"/>
</dbReference>
<gene>
    <name evidence="9" type="ORF">SAMN04489745_1784</name>
</gene>
<evidence type="ECO:0000256" key="4">
    <source>
        <dbReference type="ARBA" id="ARBA00022692"/>
    </source>
</evidence>
<keyword evidence="3" id="KW-0808">Transferase</keyword>
<comment type="similarity">
    <text evidence="7">Belongs to the MptA/B family.</text>
</comment>
<dbReference type="GO" id="GO:0016757">
    <property type="term" value="F:glycosyltransferase activity"/>
    <property type="evidence" value="ECO:0007669"/>
    <property type="project" value="UniProtKB-KW"/>
</dbReference>
<feature type="transmembrane region" description="Helical" evidence="8">
    <location>
        <begin position="408"/>
        <end position="430"/>
    </location>
</feature>
<dbReference type="RefSeq" id="WP_139244670.1">
    <property type="nucleotide sequence ID" value="NZ_FNSN01000003.1"/>
</dbReference>